<organism evidence="1 2">
    <name type="scientific">Actinokineospora diospyrosa</name>
    <dbReference type="NCBI Taxonomy" id="103728"/>
    <lineage>
        <taxon>Bacteria</taxon>
        <taxon>Bacillati</taxon>
        <taxon>Actinomycetota</taxon>
        <taxon>Actinomycetes</taxon>
        <taxon>Pseudonocardiales</taxon>
        <taxon>Pseudonocardiaceae</taxon>
        <taxon>Actinokineospora</taxon>
    </lineage>
</organism>
<evidence type="ECO:0008006" key="3">
    <source>
        <dbReference type="Google" id="ProtNLM"/>
    </source>
</evidence>
<name>A0ABT1IAX7_9PSEU</name>
<gene>
    <name evidence="1" type="ORF">LV75_002279</name>
</gene>
<keyword evidence="2" id="KW-1185">Reference proteome</keyword>
<evidence type="ECO:0000313" key="1">
    <source>
        <dbReference type="EMBL" id="MCP2269790.1"/>
    </source>
</evidence>
<dbReference type="Proteomes" id="UP001205185">
    <property type="component" value="Unassembled WGS sequence"/>
</dbReference>
<dbReference type="EMBL" id="JAMTCO010000005">
    <property type="protein sequence ID" value="MCP2269790.1"/>
    <property type="molecule type" value="Genomic_DNA"/>
</dbReference>
<accession>A0ABT1IAX7</accession>
<comment type="caution">
    <text evidence="1">The sequence shown here is derived from an EMBL/GenBank/DDBJ whole genome shotgun (WGS) entry which is preliminary data.</text>
</comment>
<reference evidence="1 2" key="1">
    <citation type="submission" date="2022-06" db="EMBL/GenBank/DDBJ databases">
        <title>Genomic Encyclopedia of Archaeal and Bacterial Type Strains, Phase II (KMG-II): from individual species to whole genera.</title>
        <authorList>
            <person name="Goeker M."/>
        </authorList>
    </citation>
    <scope>NUCLEOTIDE SEQUENCE [LARGE SCALE GENOMIC DNA]</scope>
    <source>
        <strain evidence="1 2">DSM 44255</strain>
    </source>
</reference>
<dbReference type="RefSeq" id="WP_253886761.1">
    <property type="nucleotide sequence ID" value="NZ_BAAAVB010000012.1"/>
</dbReference>
<protein>
    <recommendedName>
        <fullName evidence="3">(2Fe-2S) ferredoxin</fullName>
    </recommendedName>
</protein>
<evidence type="ECO:0000313" key="2">
    <source>
        <dbReference type="Proteomes" id="UP001205185"/>
    </source>
</evidence>
<sequence>MSVLVTVCRDCCCGTVRKHPTVDHGRQLARLRDIAARHGGAIRVSECLDTCETSNVVVVQAKGTKPIWLGFVLDDAVLDDIDTWLTNGGPATDLPATLTLNRVSPPRGK</sequence>
<proteinExistence type="predicted"/>